<dbReference type="InterPro" id="IPR011576">
    <property type="entry name" value="Pyridox_Oxase_N"/>
</dbReference>
<reference evidence="3 4" key="3">
    <citation type="submission" date="2019-11" db="EMBL/GenBank/DDBJ databases">
        <title>Type strains purchased from KCTC, JCM and DSMZ.</title>
        <authorList>
            <person name="Lu H."/>
        </authorList>
    </citation>
    <scope>NUCLEOTIDE SEQUENCE [LARGE SCALE GENOMIC DNA]</scope>
    <source>
        <strain evidence="3 4">KCTC 52429</strain>
    </source>
</reference>
<keyword evidence="5" id="KW-1185">Reference proteome</keyword>
<reference evidence="2" key="1">
    <citation type="journal article" date="2014" name="Int. J. Syst. Evol. Microbiol.">
        <title>Complete genome of a new Firmicutes species belonging to the dominant human colonic microbiota ('Ruminococcus bicirculans') reveals two chromosomes and a selective capacity to utilize plant glucans.</title>
        <authorList>
            <consortium name="NISC Comparative Sequencing Program"/>
            <person name="Wegmann U."/>
            <person name="Louis P."/>
            <person name="Goesmann A."/>
            <person name="Henrissat B."/>
            <person name="Duncan S.H."/>
            <person name="Flint H.J."/>
        </authorList>
    </citation>
    <scope>NUCLEOTIDE SEQUENCE</scope>
    <source>
        <strain evidence="2">CGMCC 1.15931</strain>
    </source>
</reference>
<organism evidence="3 4">
    <name type="scientific">Pseudoduganella buxea</name>
    <dbReference type="NCBI Taxonomy" id="1949069"/>
    <lineage>
        <taxon>Bacteria</taxon>
        <taxon>Pseudomonadati</taxon>
        <taxon>Pseudomonadota</taxon>
        <taxon>Betaproteobacteria</taxon>
        <taxon>Burkholderiales</taxon>
        <taxon>Oxalobacteraceae</taxon>
        <taxon>Telluria group</taxon>
        <taxon>Pseudoduganella</taxon>
    </lineage>
</organism>
<accession>A0A6I3T199</accession>
<comment type="caution">
    <text evidence="3">The sequence shown here is derived from an EMBL/GenBank/DDBJ whole genome shotgun (WGS) entry which is preliminary data.</text>
</comment>
<feature type="domain" description="Pyridoxamine 5'-phosphate oxidase N-terminal" evidence="1">
    <location>
        <begin position="38"/>
        <end position="156"/>
    </location>
</feature>
<protein>
    <submittedName>
        <fullName evidence="3">Flavin-nucleotide-binding protein</fullName>
    </submittedName>
    <submittedName>
        <fullName evidence="2">Pyridoxamine 5'-phosphate oxidase</fullName>
    </submittedName>
</protein>
<dbReference type="Pfam" id="PF01243">
    <property type="entry name" value="PNPOx_N"/>
    <property type="match status" value="1"/>
</dbReference>
<name>A0A6I3T199_9BURK</name>
<dbReference type="EMBL" id="WNKZ01000071">
    <property type="protein sequence ID" value="MTV55104.1"/>
    <property type="molecule type" value="Genomic_DNA"/>
</dbReference>
<dbReference type="SUPFAM" id="SSF50475">
    <property type="entry name" value="FMN-binding split barrel"/>
    <property type="match status" value="1"/>
</dbReference>
<reference evidence="5" key="2">
    <citation type="journal article" date="2019" name="Int. J. Syst. Evol. Microbiol.">
        <title>The Global Catalogue of Microorganisms (GCM) 10K type strain sequencing project: providing services to taxonomists for standard genome sequencing and annotation.</title>
        <authorList>
            <consortium name="The Broad Institute Genomics Platform"/>
            <consortium name="The Broad Institute Genome Sequencing Center for Infectious Disease"/>
            <person name="Wu L."/>
            <person name="Ma J."/>
        </authorList>
    </citation>
    <scope>NUCLEOTIDE SEQUENCE [LARGE SCALE GENOMIC DNA]</scope>
    <source>
        <strain evidence="5">CGMCC 1.15931</strain>
    </source>
</reference>
<dbReference type="PANTHER" id="PTHR42815">
    <property type="entry name" value="FAD-BINDING, PUTATIVE (AFU_ORTHOLOGUE AFUA_6G07600)-RELATED"/>
    <property type="match status" value="1"/>
</dbReference>
<evidence type="ECO:0000313" key="3">
    <source>
        <dbReference type="EMBL" id="MTV55104.1"/>
    </source>
</evidence>
<evidence type="ECO:0000313" key="2">
    <source>
        <dbReference type="EMBL" id="GGB88008.1"/>
    </source>
</evidence>
<evidence type="ECO:0000259" key="1">
    <source>
        <dbReference type="Pfam" id="PF01243"/>
    </source>
</evidence>
<dbReference type="Proteomes" id="UP000430634">
    <property type="component" value="Unassembled WGS sequence"/>
</dbReference>
<dbReference type="AlphaFoldDB" id="A0A6I3T199"/>
<proteinExistence type="predicted"/>
<dbReference type="RefSeq" id="WP_155472383.1">
    <property type="nucleotide sequence ID" value="NZ_BMKG01000002.1"/>
</dbReference>
<sequence>MDTRQDSPWHDGERAIQRSIGAQERMEEIGRKVVRPYMPDQHRDFFAQLPFVVLGTVDDSGAPWATLRTGAPGFMTSPESGTLRLALPAVPSDPAEAGLDDGAAVGLLGIELHTRRRNRVNGNLRRMAPGAYSLTVGESFGNCPQYIHLRDFEWVEEAPGAVTELAALDDRALALIAHAGTFFVASHADGAAGRKVDVSHRGGPAGFVQVGADGVLTVPDYAGNRFFNTLGNMLLNGRAGLLFVDFEHGHLLQMTGEVEVVLDGAAAAGLAGAERLWRFRPRRIVWREKAIALRWCRRG</sequence>
<dbReference type="InterPro" id="IPR012349">
    <property type="entry name" value="Split_barrel_FMN-bd"/>
</dbReference>
<dbReference type="PANTHER" id="PTHR42815:SF2">
    <property type="entry name" value="FAD-BINDING, PUTATIVE (AFU_ORTHOLOGUE AFUA_6G07600)-RELATED"/>
    <property type="match status" value="1"/>
</dbReference>
<dbReference type="OrthoDB" id="9796486at2"/>
<dbReference type="Gene3D" id="2.30.110.10">
    <property type="entry name" value="Electron Transport, Fmn-binding Protein, Chain A"/>
    <property type="match status" value="1"/>
</dbReference>
<evidence type="ECO:0000313" key="5">
    <source>
        <dbReference type="Proteomes" id="UP000622638"/>
    </source>
</evidence>
<dbReference type="Proteomes" id="UP000622638">
    <property type="component" value="Unassembled WGS sequence"/>
</dbReference>
<evidence type="ECO:0000313" key="4">
    <source>
        <dbReference type="Proteomes" id="UP000430634"/>
    </source>
</evidence>
<dbReference type="EMBL" id="BMKG01000002">
    <property type="protein sequence ID" value="GGB88008.1"/>
    <property type="molecule type" value="Genomic_DNA"/>
</dbReference>
<reference evidence="2" key="4">
    <citation type="submission" date="2024-05" db="EMBL/GenBank/DDBJ databases">
        <authorList>
            <person name="Sun Q."/>
            <person name="Zhou Y."/>
        </authorList>
    </citation>
    <scope>NUCLEOTIDE SEQUENCE</scope>
    <source>
        <strain evidence="2">CGMCC 1.15931</strain>
    </source>
</reference>
<gene>
    <name evidence="2" type="ORF">GCM10011572_07570</name>
    <name evidence="3" type="ORF">GM672_20445</name>
</gene>